<reference evidence="1 2" key="2">
    <citation type="journal article" date="2022" name="Mol. Ecol. Resour.">
        <title>The genomes of chicory, endive, great burdock and yacon provide insights into Asteraceae paleo-polyploidization history and plant inulin production.</title>
        <authorList>
            <person name="Fan W."/>
            <person name="Wang S."/>
            <person name="Wang H."/>
            <person name="Wang A."/>
            <person name="Jiang F."/>
            <person name="Liu H."/>
            <person name="Zhao H."/>
            <person name="Xu D."/>
            <person name="Zhang Y."/>
        </authorList>
    </citation>
    <scope>NUCLEOTIDE SEQUENCE [LARGE SCALE GENOMIC DNA]</scope>
    <source>
        <strain evidence="2">cv. Yunnan</strain>
        <tissue evidence="1">Leaves</tissue>
    </source>
</reference>
<dbReference type="Proteomes" id="UP001056120">
    <property type="component" value="Linkage Group LG23"/>
</dbReference>
<evidence type="ECO:0000313" key="1">
    <source>
        <dbReference type="EMBL" id="KAI3717968.1"/>
    </source>
</evidence>
<sequence length="499" mass="56747">MSDRRRRSESLWDRKESQNETKEFNSSGDSPKRSNSEINDVLMPDDFSMQGDENMLMDDDNIGDKHRMKTDPAFDDWEGQYSQPYRGNSRVVGGKDRARSRSRSWSPHRIRDRDQDRNRPRDQDRTRARDLDRGRTQGLARSRSRSRSRGRDHGRATSPSRGGSNRLDNDSTKKWSNNRPEYSGGSQYHRTHKSGYNNQDHRRQSNQDIKPPCKYFIMGRCNHDNCRFSHDVPKSEVYEGRSQDHNDFPNSNPNFDDKNTSWKDPQLNNSELGVTYNMGLDDNQESQFLAINSNSSNINSNGNGTKRQSNVSVNEDGKPLESSRNDIPQASSLPKLSENLNLANAIGLLYSGGLVDSLVVNEPVKASAPMLNQKSTEPVGNVEVNESKIAEKSNMNLGKTEVEGKVDEGNMGNDEKAMRAFKIALVDFVKEILKPTWKEGKMNREVYKTIVKKVVEKVTSTIQGNQIPRTQEKTDQYLTFSKSKITKLVEAYVGRLVKA</sequence>
<evidence type="ECO:0000313" key="2">
    <source>
        <dbReference type="Proteomes" id="UP001056120"/>
    </source>
</evidence>
<reference evidence="2" key="1">
    <citation type="journal article" date="2022" name="Mol. Ecol. Resour.">
        <title>The genomes of chicory, endive, great burdock and yacon provide insights into Asteraceae palaeo-polyploidization history and plant inulin production.</title>
        <authorList>
            <person name="Fan W."/>
            <person name="Wang S."/>
            <person name="Wang H."/>
            <person name="Wang A."/>
            <person name="Jiang F."/>
            <person name="Liu H."/>
            <person name="Zhao H."/>
            <person name="Xu D."/>
            <person name="Zhang Y."/>
        </authorList>
    </citation>
    <scope>NUCLEOTIDE SEQUENCE [LARGE SCALE GENOMIC DNA]</scope>
    <source>
        <strain evidence="2">cv. Yunnan</strain>
    </source>
</reference>
<gene>
    <name evidence="1" type="ORF">L1987_69923</name>
</gene>
<accession>A0ACB9B7R0</accession>
<keyword evidence="2" id="KW-1185">Reference proteome</keyword>
<protein>
    <submittedName>
        <fullName evidence="1">Uncharacterized protein</fullName>
    </submittedName>
</protein>
<dbReference type="EMBL" id="CM042040">
    <property type="protein sequence ID" value="KAI3717968.1"/>
    <property type="molecule type" value="Genomic_DNA"/>
</dbReference>
<proteinExistence type="predicted"/>
<comment type="caution">
    <text evidence="1">The sequence shown here is derived from an EMBL/GenBank/DDBJ whole genome shotgun (WGS) entry which is preliminary data.</text>
</comment>
<name>A0ACB9B7R0_9ASTR</name>
<organism evidence="1 2">
    <name type="scientific">Smallanthus sonchifolius</name>
    <dbReference type="NCBI Taxonomy" id="185202"/>
    <lineage>
        <taxon>Eukaryota</taxon>
        <taxon>Viridiplantae</taxon>
        <taxon>Streptophyta</taxon>
        <taxon>Embryophyta</taxon>
        <taxon>Tracheophyta</taxon>
        <taxon>Spermatophyta</taxon>
        <taxon>Magnoliopsida</taxon>
        <taxon>eudicotyledons</taxon>
        <taxon>Gunneridae</taxon>
        <taxon>Pentapetalae</taxon>
        <taxon>asterids</taxon>
        <taxon>campanulids</taxon>
        <taxon>Asterales</taxon>
        <taxon>Asteraceae</taxon>
        <taxon>Asteroideae</taxon>
        <taxon>Heliantheae alliance</taxon>
        <taxon>Millerieae</taxon>
        <taxon>Smallanthus</taxon>
    </lineage>
</organism>